<dbReference type="SUPFAM" id="SSF47769">
    <property type="entry name" value="SAM/Pointed domain"/>
    <property type="match status" value="1"/>
</dbReference>
<dbReference type="InterPro" id="IPR013761">
    <property type="entry name" value="SAM/pointed_sf"/>
</dbReference>
<dbReference type="PANTHER" id="PTHR20843:SF0">
    <property type="entry name" value="PROTEIN AVEUGLE"/>
    <property type="match status" value="1"/>
</dbReference>
<dbReference type="GO" id="GO:0009898">
    <property type="term" value="C:cytoplasmic side of plasma membrane"/>
    <property type="evidence" value="ECO:0007669"/>
    <property type="project" value="TreeGrafter"/>
</dbReference>
<keyword evidence="2" id="KW-1185">Reference proteome</keyword>
<dbReference type="GO" id="GO:0007169">
    <property type="term" value="P:cell surface receptor protein tyrosine kinase signaling pathway"/>
    <property type="evidence" value="ECO:0007669"/>
    <property type="project" value="TreeGrafter"/>
</dbReference>
<dbReference type="Gene3D" id="1.10.150.50">
    <property type="entry name" value="Transcription Factor, Ets-1"/>
    <property type="match status" value="1"/>
</dbReference>
<dbReference type="GeneID" id="108716076"/>
<gene>
    <name evidence="3 4" type="primary">LOC108716076</name>
</gene>
<dbReference type="OrthoDB" id="434324at2759"/>
<protein>
    <submittedName>
        <fullName evidence="3 4">Sterile alpha motif domain-containing protein 12 isoform X1</fullName>
    </submittedName>
</protein>
<dbReference type="AlphaFoldDB" id="A0A8J1KS97"/>
<dbReference type="PANTHER" id="PTHR20843">
    <property type="entry name" value="STERILE ALPHA MOTIF DOMAIN CONTAINING PROTEIN 10"/>
    <property type="match status" value="1"/>
</dbReference>
<proteinExistence type="predicted"/>
<sequence length="167" mass="18670">MAEASQGLCPIPGTTELTLLCLASGASQTGGDEDVWEKPVSEWTVQDVCFWFQYGPLQDGAGLVQAAYAHSISGRALLRLTDDLLKRMGIHQENLRRLILLEVLELRLQQELHQLLHMTEGGRVECLTTKSRKGYYKMANSIEKWIPIISCVMTAPHSLQCLATWTK</sequence>
<reference evidence="3 4" key="1">
    <citation type="submission" date="2025-04" db="UniProtKB">
        <authorList>
            <consortium name="RefSeq"/>
        </authorList>
    </citation>
    <scope>IDENTIFICATION</scope>
    <source>
        <strain evidence="3 4">J_2021</strain>
        <tissue evidence="3 4">Erythrocytes</tissue>
    </source>
</reference>
<dbReference type="PROSITE" id="PS50105">
    <property type="entry name" value="SAM_DOMAIN"/>
    <property type="match status" value="1"/>
</dbReference>
<evidence type="ECO:0000259" key="1">
    <source>
        <dbReference type="PROSITE" id="PS50105"/>
    </source>
</evidence>
<evidence type="ECO:0000313" key="3">
    <source>
        <dbReference type="RefSeq" id="XP_041419632.1"/>
    </source>
</evidence>
<dbReference type="InterPro" id="IPR001660">
    <property type="entry name" value="SAM"/>
</dbReference>
<dbReference type="RefSeq" id="XP_041419632.1">
    <property type="nucleotide sequence ID" value="XM_041563698.1"/>
</dbReference>
<dbReference type="Pfam" id="PF07647">
    <property type="entry name" value="SAM_2"/>
    <property type="match status" value="1"/>
</dbReference>
<evidence type="ECO:0000313" key="4">
    <source>
        <dbReference type="RefSeq" id="XP_041419633.1"/>
    </source>
</evidence>
<dbReference type="InterPro" id="IPR052268">
    <property type="entry name" value="SAM_domain-containing_protein"/>
</dbReference>
<organism evidence="2 4">
    <name type="scientific">Xenopus laevis</name>
    <name type="common">African clawed frog</name>
    <dbReference type="NCBI Taxonomy" id="8355"/>
    <lineage>
        <taxon>Eukaryota</taxon>
        <taxon>Metazoa</taxon>
        <taxon>Chordata</taxon>
        <taxon>Craniata</taxon>
        <taxon>Vertebrata</taxon>
        <taxon>Euteleostomi</taxon>
        <taxon>Amphibia</taxon>
        <taxon>Batrachia</taxon>
        <taxon>Anura</taxon>
        <taxon>Pipoidea</taxon>
        <taxon>Pipidae</taxon>
        <taxon>Xenopodinae</taxon>
        <taxon>Xenopus</taxon>
        <taxon>Xenopus</taxon>
    </lineage>
</organism>
<dbReference type="SMART" id="SM00454">
    <property type="entry name" value="SAM"/>
    <property type="match status" value="1"/>
</dbReference>
<evidence type="ECO:0000313" key="2">
    <source>
        <dbReference type="Proteomes" id="UP000186698"/>
    </source>
</evidence>
<accession>A0A8J1KS97</accession>
<feature type="domain" description="SAM" evidence="1">
    <location>
        <begin position="43"/>
        <end position="109"/>
    </location>
</feature>
<name>A0A8J1KS97_XENLA</name>
<dbReference type="KEGG" id="xla:108716076"/>
<dbReference type="RefSeq" id="XP_041419633.1">
    <property type="nucleotide sequence ID" value="XM_041563699.1"/>
</dbReference>
<dbReference type="Proteomes" id="UP000186698">
    <property type="component" value="Chromosome 5L"/>
</dbReference>